<dbReference type="AlphaFoldDB" id="A0A2P6QRG1"/>
<evidence type="ECO:0000313" key="2">
    <source>
        <dbReference type="EMBL" id="PRQ36772.1"/>
    </source>
</evidence>
<dbReference type="Proteomes" id="UP000238479">
    <property type="component" value="Chromosome 4"/>
</dbReference>
<sequence>MDDQVIIPQKDRRGKEDTSHRLSKERVLSREGTLKSSGSKLKRLVKMANPQHPIIPNVNSSQISRCCAKSPLFQSTVGVESRIPKHILSVDEKFRRRCLELIHISASKAAQCNVAVNLSSAKMGVLAESLSAGDFRSGDTCDSARFVYECPLEAGGGSVVISPAGQWIVGTVMGSKSMINILKSPLFHQVGPEGGNADSGRITSNDDKASICHDLAECPGALTFSSPTTEKEIPVKGSIKNESDGGHKRLVSTCSIDSPSSDQSSRAALASVSQGMLQCTWKGGNPHFVFSTDEQKEVYVANLWKVQSKEDKSLDYIYLFHAGKGGQKNHEIRDSESHLVGKMKVRNLVSLCSNNSKIMETEFVLYGDGIEMHTSSHNLKKSKGLSKKMVGVFRTSHLSKQKTISKLSGALENSSWESCLDDTASNQDALGLPNLLEDNLPPNFELAAIVMKDHLPDDRKEETGGWGLKFLKKVGVKKTNNSVEVSVPLECCRNNGDCSTSMDVLIPTGLHGGPRTRNGGPSSLTERWRSGGYCDCGGWDMGCPLTVLKSKSRKEDILPQSDTQGECKPFDLNLQGSEHATPTLRMLNVHDGLYFVHFQPTLSILQSFSIAVAIIHTQTPSLRPKCTEVSTKVQG</sequence>
<dbReference type="Gramene" id="PRQ36772">
    <property type="protein sequence ID" value="PRQ36772"/>
    <property type="gene ID" value="RchiOBHm_Chr4g0395271"/>
</dbReference>
<dbReference type="PANTHER" id="PTHR31390:SF2">
    <property type="entry name" value="EXPRESSED PROTEIN"/>
    <property type="match status" value="1"/>
</dbReference>
<evidence type="ECO:0000313" key="3">
    <source>
        <dbReference type="Proteomes" id="UP000238479"/>
    </source>
</evidence>
<accession>A0A2P6QRG1</accession>
<feature type="region of interest" description="Disordered" evidence="1">
    <location>
        <begin position="1"/>
        <end position="30"/>
    </location>
</feature>
<keyword evidence="3" id="KW-1185">Reference proteome</keyword>
<dbReference type="InterPro" id="IPR021916">
    <property type="entry name" value="DUF3527"/>
</dbReference>
<protein>
    <submittedName>
        <fullName evidence="2">Uncharacterized protein</fullName>
    </submittedName>
</protein>
<organism evidence="2 3">
    <name type="scientific">Rosa chinensis</name>
    <name type="common">China rose</name>
    <dbReference type="NCBI Taxonomy" id="74649"/>
    <lineage>
        <taxon>Eukaryota</taxon>
        <taxon>Viridiplantae</taxon>
        <taxon>Streptophyta</taxon>
        <taxon>Embryophyta</taxon>
        <taxon>Tracheophyta</taxon>
        <taxon>Spermatophyta</taxon>
        <taxon>Magnoliopsida</taxon>
        <taxon>eudicotyledons</taxon>
        <taxon>Gunneridae</taxon>
        <taxon>Pentapetalae</taxon>
        <taxon>rosids</taxon>
        <taxon>fabids</taxon>
        <taxon>Rosales</taxon>
        <taxon>Rosaceae</taxon>
        <taxon>Rosoideae</taxon>
        <taxon>Rosoideae incertae sedis</taxon>
        <taxon>Rosa</taxon>
    </lineage>
</organism>
<dbReference type="PANTHER" id="PTHR31390">
    <property type="entry name" value="EXPRESSED PROTEIN"/>
    <property type="match status" value="1"/>
</dbReference>
<dbReference type="OrthoDB" id="767438at2759"/>
<reference evidence="2 3" key="1">
    <citation type="journal article" date="2018" name="Nat. Genet.">
        <title>The Rosa genome provides new insights in the design of modern roses.</title>
        <authorList>
            <person name="Bendahmane M."/>
        </authorList>
    </citation>
    <scope>NUCLEOTIDE SEQUENCE [LARGE SCALE GENOMIC DNA]</scope>
    <source>
        <strain evidence="3">cv. Old Blush</strain>
    </source>
</reference>
<dbReference type="EMBL" id="PDCK01000042">
    <property type="protein sequence ID" value="PRQ36772.1"/>
    <property type="molecule type" value="Genomic_DNA"/>
</dbReference>
<dbReference type="OMA" id="WIQKEGH"/>
<proteinExistence type="predicted"/>
<feature type="compositionally biased region" description="Basic and acidic residues" evidence="1">
    <location>
        <begin position="9"/>
        <end position="30"/>
    </location>
</feature>
<dbReference type="Pfam" id="PF12043">
    <property type="entry name" value="DUF3527"/>
    <property type="match status" value="1"/>
</dbReference>
<name>A0A2P6QRG1_ROSCH</name>
<gene>
    <name evidence="2" type="ORF">RchiOBHm_Chr4g0395271</name>
</gene>
<comment type="caution">
    <text evidence="2">The sequence shown here is derived from an EMBL/GenBank/DDBJ whole genome shotgun (WGS) entry which is preliminary data.</text>
</comment>
<dbReference type="STRING" id="74649.A0A2P6QRG1"/>
<evidence type="ECO:0000256" key="1">
    <source>
        <dbReference type="SAM" id="MobiDB-lite"/>
    </source>
</evidence>